<protein>
    <submittedName>
        <fullName evidence="1">Uncharacterized protein</fullName>
    </submittedName>
</protein>
<proteinExistence type="predicted"/>
<comment type="caution">
    <text evidence="1">The sequence shown here is derived from an EMBL/GenBank/DDBJ whole genome shotgun (WGS) entry which is preliminary data.</text>
</comment>
<accession>A0ABT3GBH5</accession>
<dbReference type="EMBL" id="JAPDDR010000023">
    <property type="protein sequence ID" value="MCW1916974.1"/>
    <property type="molecule type" value="Genomic_DNA"/>
</dbReference>
<sequence length="158" mass="18030">MQLEQAIEVNNYYEIIAEVPGHIGQRSVVDREARPPKVSSLHFVFEDWGGDELLTSYPIYLVKDSLAEAFLEQRFSGFELASVDVERGKQILAFKPSLELPKFLWLRVTGDHKGADFFMTSNRYLGVSEGGLMAIKETRPRTLVHRIYHEGDNSGKWV</sequence>
<evidence type="ECO:0000313" key="1">
    <source>
        <dbReference type="EMBL" id="MCW1916974.1"/>
    </source>
</evidence>
<reference evidence="1" key="1">
    <citation type="submission" date="2022-10" db="EMBL/GenBank/DDBJ databases">
        <title>Luteolibacter sp. GHJ8, whole genome shotgun sequencing project.</title>
        <authorList>
            <person name="Zhao G."/>
            <person name="Shen L."/>
        </authorList>
    </citation>
    <scope>NUCLEOTIDE SEQUENCE</scope>
    <source>
        <strain evidence="1">GHJ8</strain>
    </source>
</reference>
<organism evidence="1 2">
    <name type="scientific">Luteolibacter rhizosphaerae</name>
    <dbReference type="NCBI Taxonomy" id="2989719"/>
    <lineage>
        <taxon>Bacteria</taxon>
        <taxon>Pseudomonadati</taxon>
        <taxon>Verrucomicrobiota</taxon>
        <taxon>Verrucomicrobiia</taxon>
        <taxon>Verrucomicrobiales</taxon>
        <taxon>Verrucomicrobiaceae</taxon>
        <taxon>Luteolibacter</taxon>
    </lineage>
</organism>
<keyword evidence="2" id="KW-1185">Reference proteome</keyword>
<dbReference type="Proteomes" id="UP001165653">
    <property type="component" value="Unassembled WGS sequence"/>
</dbReference>
<gene>
    <name evidence="1" type="ORF">OJ996_25520</name>
</gene>
<name>A0ABT3GBH5_9BACT</name>
<evidence type="ECO:0000313" key="2">
    <source>
        <dbReference type="Proteomes" id="UP001165653"/>
    </source>
</evidence>